<feature type="domain" description="DIX" evidence="4">
    <location>
        <begin position="415"/>
        <end position="515"/>
    </location>
</feature>
<dbReference type="PROSITE" id="PS50841">
    <property type="entry name" value="DIX"/>
    <property type="match status" value="1"/>
</dbReference>
<keyword evidence="5" id="KW-1185">Reference proteome</keyword>
<dbReference type="Pfam" id="PF00778">
    <property type="entry name" value="DIX"/>
    <property type="match status" value="1"/>
</dbReference>
<reference evidence="6" key="2">
    <citation type="submission" date="2019-11" db="UniProtKB">
        <authorList>
            <consortium name="WormBaseParasite"/>
        </authorList>
    </citation>
    <scope>IDENTIFICATION</scope>
    <source>
        <strain evidence="6">Puerto Rican</strain>
    </source>
</reference>
<dbReference type="Gene3D" id="2.40.240.130">
    <property type="match status" value="1"/>
</dbReference>
<feature type="region of interest" description="Disordered" evidence="3">
    <location>
        <begin position="17"/>
        <end position="39"/>
    </location>
</feature>
<dbReference type="AlphaFoldDB" id="A0A5K4FAH4"/>
<dbReference type="Pfam" id="PF08833">
    <property type="entry name" value="Axin_b-cat_bind"/>
    <property type="match status" value="1"/>
</dbReference>
<feature type="compositionally biased region" description="Low complexity" evidence="3">
    <location>
        <begin position="23"/>
        <end position="36"/>
    </location>
</feature>
<dbReference type="InParanoid" id="A0A5K4FAH4"/>
<evidence type="ECO:0000313" key="6">
    <source>
        <dbReference type="WBParaSite" id="Smp_332500.1"/>
    </source>
</evidence>
<dbReference type="InterPro" id="IPR001158">
    <property type="entry name" value="DIX"/>
</dbReference>
<dbReference type="GO" id="GO:0016055">
    <property type="term" value="P:Wnt signaling pathway"/>
    <property type="evidence" value="ECO:0007669"/>
    <property type="project" value="UniProtKB-KW"/>
</dbReference>
<sequence>MNDCSIDELSTEDSITDNYNLIKPPSNKSSSENSSSLFKHSQLSKQDFLDHKMNTTNQLFNTLLSDHNSTNTNISERQIETNQQNNQNMSKLEDILSDISLSTFWEPFKTTERRLTEIKTPRIENMMSRKDENSVVNAKLHPIFSEKSWAQSLFKESMNCYDEYKENPERILDDHFSRIWKTREACMLSEDQIDLQNTFQKYSKKCNKTRRKLRTNKNIYHEDQNYNNIDHNLKDFINNIELNGNDEPSYWSFNNSQYIDNYEEDVHSWSSNQKLTKKHFNSSKQLQVTNSHYSHDHNNYHTALQQNYYVCNICNKHYFEQNDYHDNLFNTINEEYIPVHPSEVITDYIDFHAFVDPRRKGNWNKRIINHSRRRSCHSCSDKSEEYNNRKDHHNFIQNSISLQDITNNKQDYLLNDFIISIVYVSEDSLPHVILCENIQWTLELFKRKVIQKLYSINPKLQNEIYNEFQNLRKRFYFKTESDELNTNMIYYEIIDDTEEIPRWKGLIWAKIEIDHNEVL</sequence>
<proteinExistence type="predicted"/>
<dbReference type="InterPro" id="IPR014936">
    <property type="entry name" value="Axin_b-cat-bd"/>
</dbReference>
<evidence type="ECO:0000259" key="4">
    <source>
        <dbReference type="PROSITE" id="PS50841"/>
    </source>
</evidence>
<protein>
    <submittedName>
        <fullName evidence="6">DIX domain-containing protein</fullName>
    </submittedName>
</protein>
<evidence type="ECO:0000256" key="3">
    <source>
        <dbReference type="SAM" id="MobiDB-lite"/>
    </source>
</evidence>
<dbReference type="STRING" id="6183.A0A5K4FAH4"/>
<evidence type="ECO:0000313" key="5">
    <source>
        <dbReference type="Proteomes" id="UP000008854"/>
    </source>
</evidence>
<evidence type="ECO:0000256" key="2">
    <source>
        <dbReference type="PROSITE-ProRule" id="PRU00069"/>
    </source>
</evidence>
<reference evidence="5" key="1">
    <citation type="journal article" date="2012" name="PLoS Negl. Trop. Dis.">
        <title>A systematically improved high quality genome and transcriptome of the human blood fluke Schistosoma mansoni.</title>
        <authorList>
            <person name="Protasio A.V."/>
            <person name="Tsai I.J."/>
            <person name="Babbage A."/>
            <person name="Nichol S."/>
            <person name="Hunt M."/>
            <person name="Aslett M.A."/>
            <person name="De Silva N."/>
            <person name="Velarde G.S."/>
            <person name="Anderson T.J."/>
            <person name="Clark R.C."/>
            <person name="Davidson C."/>
            <person name="Dillon G.P."/>
            <person name="Holroyd N.E."/>
            <person name="LoVerde P.T."/>
            <person name="Lloyd C."/>
            <person name="McQuillan J."/>
            <person name="Oliveira G."/>
            <person name="Otto T.D."/>
            <person name="Parker-Manuel S.J."/>
            <person name="Quail M.A."/>
            <person name="Wilson R.A."/>
            <person name="Zerlotini A."/>
            <person name="Dunne D.W."/>
            <person name="Berriman M."/>
        </authorList>
    </citation>
    <scope>NUCLEOTIDE SEQUENCE [LARGE SCALE GENOMIC DNA]</scope>
    <source>
        <strain evidence="5">Puerto Rican</strain>
    </source>
</reference>
<dbReference type="InterPro" id="IPR029071">
    <property type="entry name" value="Ubiquitin-like_domsf"/>
</dbReference>
<organism evidence="5 6">
    <name type="scientific">Schistosoma mansoni</name>
    <name type="common">Blood fluke</name>
    <dbReference type="NCBI Taxonomy" id="6183"/>
    <lineage>
        <taxon>Eukaryota</taxon>
        <taxon>Metazoa</taxon>
        <taxon>Spiralia</taxon>
        <taxon>Lophotrochozoa</taxon>
        <taxon>Platyhelminthes</taxon>
        <taxon>Trematoda</taxon>
        <taxon>Digenea</taxon>
        <taxon>Strigeidida</taxon>
        <taxon>Schistosomatoidea</taxon>
        <taxon>Schistosomatidae</taxon>
        <taxon>Schistosoma</taxon>
    </lineage>
</organism>
<evidence type="ECO:0000256" key="1">
    <source>
        <dbReference type="ARBA" id="ARBA00022687"/>
    </source>
</evidence>
<dbReference type="InterPro" id="IPR038207">
    <property type="entry name" value="DIX_dom_sf"/>
</dbReference>
<dbReference type="Proteomes" id="UP000008854">
    <property type="component" value="Unassembled WGS sequence"/>
</dbReference>
<dbReference type="WBParaSite" id="Smp_332500.1">
    <property type="protein sequence ID" value="Smp_332500.1"/>
    <property type="gene ID" value="Smp_332500"/>
</dbReference>
<dbReference type="SUPFAM" id="SSF54236">
    <property type="entry name" value="Ubiquitin-like"/>
    <property type="match status" value="1"/>
</dbReference>
<keyword evidence="1 2" id="KW-0879">Wnt signaling pathway</keyword>
<accession>A0A5K4FAH4</accession>
<name>A0A5K4FAH4_SCHMA</name>